<dbReference type="Proteomes" id="UP000316598">
    <property type="component" value="Unassembled WGS sequence"/>
</dbReference>
<dbReference type="OrthoDB" id="250219at2"/>
<proteinExistence type="predicted"/>
<protein>
    <recommendedName>
        <fullName evidence="4">Squalene cyclase C-terminal domain-containing protein</fullName>
    </recommendedName>
</protein>
<dbReference type="RefSeq" id="WP_146513426.1">
    <property type="nucleotide sequence ID" value="NZ_SJPI01000001.1"/>
</dbReference>
<evidence type="ECO:0008006" key="4">
    <source>
        <dbReference type="Google" id="ProtNLM"/>
    </source>
</evidence>
<organism evidence="2 3">
    <name type="scientific">Rubripirellula amarantea</name>
    <dbReference type="NCBI Taxonomy" id="2527999"/>
    <lineage>
        <taxon>Bacteria</taxon>
        <taxon>Pseudomonadati</taxon>
        <taxon>Planctomycetota</taxon>
        <taxon>Planctomycetia</taxon>
        <taxon>Pirellulales</taxon>
        <taxon>Pirellulaceae</taxon>
        <taxon>Rubripirellula</taxon>
    </lineage>
</organism>
<feature type="region of interest" description="Disordered" evidence="1">
    <location>
        <begin position="225"/>
        <end position="246"/>
    </location>
</feature>
<reference evidence="2 3" key="1">
    <citation type="submission" date="2019-02" db="EMBL/GenBank/DDBJ databases">
        <title>Deep-cultivation of Planctomycetes and their phenomic and genomic characterization uncovers novel biology.</title>
        <authorList>
            <person name="Wiegand S."/>
            <person name="Jogler M."/>
            <person name="Boedeker C."/>
            <person name="Pinto D."/>
            <person name="Vollmers J."/>
            <person name="Rivas-Marin E."/>
            <person name="Kohn T."/>
            <person name="Peeters S.H."/>
            <person name="Heuer A."/>
            <person name="Rast P."/>
            <person name="Oberbeckmann S."/>
            <person name="Bunk B."/>
            <person name="Jeske O."/>
            <person name="Meyerdierks A."/>
            <person name="Storesund J.E."/>
            <person name="Kallscheuer N."/>
            <person name="Luecker S."/>
            <person name="Lage O.M."/>
            <person name="Pohl T."/>
            <person name="Merkel B.J."/>
            <person name="Hornburger P."/>
            <person name="Mueller R.-W."/>
            <person name="Bruemmer F."/>
            <person name="Labrenz M."/>
            <person name="Spormann A.M."/>
            <person name="Op Den Camp H."/>
            <person name="Overmann J."/>
            <person name="Amann R."/>
            <person name="Jetten M.S.M."/>
            <person name="Mascher T."/>
            <person name="Medema M.H."/>
            <person name="Devos D.P."/>
            <person name="Kaster A.-K."/>
            <person name="Ovreas L."/>
            <person name="Rohde M."/>
            <person name="Galperin M.Y."/>
            <person name="Jogler C."/>
        </authorList>
    </citation>
    <scope>NUCLEOTIDE SEQUENCE [LARGE SCALE GENOMIC DNA]</scope>
    <source>
        <strain evidence="2 3">Pla22</strain>
    </source>
</reference>
<comment type="caution">
    <text evidence="2">The sequence shown here is derived from an EMBL/GenBank/DDBJ whole genome shotgun (WGS) entry which is preliminary data.</text>
</comment>
<name>A0A5C5WRS7_9BACT</name>
<gene>
    <name evidence="2" type="ORF">Pla22_07880</name>
</gene>
<dbReference type="InterPro" id="IPR008930">
    <property type="entry name" value="Terpenoid_cyclase/PrenylTrfase"/>
</dbReference>
<sequence>MDTIFHRRGFLASVVTIAAGYPAYASTPLCTLRDSLASYLRASQQSDGRWVSPNYGVLRSGQAMTPFVLEALLTHESQSQSVSASTSTLAIAPSSTSNRALDWIAANLRGGCLGMSDPDVMEYPVYATSLALKCFIQAGRIDSQPAKAMRAYLIGQQFNQSRGFERSHLAYGGWGFGGVHIDGQTGHMDIVHTRLALEAIAVSGPPDTRCFEHAKHFLRLMQKHPNEDRHQPTSDAGDEKPNQDSPPFDGGFYFSPVVLGANKGRVVQSKSANYFRSYATATCDGVLALLAAGVSRQDPRVVAAENWLTSKKDWSYPEGIPRDYPEPWGEAVYFYHQAVRAAAYRHLNIDGPWREDLCERIQAQVRLDGSIVNQRSSLMKEDDPVMCTALALHALNQ</sequence>
<dbReference type="Gene3D" id="1.50.10.20">
    <property type="match status" value="1"/>
</dbReference>
<dbReference type="EMBL" id="SJPI01000001">
    <property type="protein sequence ID" value="TWT53160.1"/>
    <property type="molecule type" value="Genomic_DNA"/>
</dbReference>
<evidence type="ECO:0000313" key="2">
    <source>
        <dbReference type="EMBL" id="TWT53160.1"/>
    </source>
</evidence>
<accession>A0A5C5WRS7</accession>
<evidence type="ECO:0000256" key="1">
    <source>
        <dbReference type="SAM" id="MobiDB-lite"/>
    </source>
</evidence>
<dbReference type="SUPFAM" id="SSF48239">
    <property type="entry name" value="Terpenoid cyclases/Protein prenyltransferases"/>
    <property type="match status" value="1"/>
</dbReference>
<feature type="compositionally biased region" description="Basic and acidic residues" evidence="1">
    <location>
        <begin position="225"/>
        <end position="242"/>
    </location>
</feature>
<dbReference type="AlphaFoldDB" id="A0A5C5WRS7"/>
<evidence type="ECO:0000313" key="3">
    <source>
        <dbReference type="Proteomes" id="UP000316598"/>
    </source>
</evidence>
<keyword evidence="3" id="KW-1185">Reference proteome</keyword>